<evidence type="ECO:0000256" key="1">
    <source>
        <dbReference type="SAM" id="MobiDB-lite"/>
    </source>
</evidence>
<dbReference type="Proteomes" id="UP000800200">
    <property type="component" value="Unassembled WGS sequence"/>
</dbReference>
<sequence length="137" mass="14331">MAPDPIVSTGRGGAGNIGPDSHTYADGGIVREGIQGESLDPAFSTGRGGAGNVSKSPNLRPQEGLRGSQDIIPETALREGHQENYHTGRGGGGNVHKEKYGGHTHDPNKESILDKAKHALHLDKDKKTETSASESAE</sequence>
<feature type="compositionally biased region" description="Basic and acidic residues" evidence="1">
    <location>
        <begin position="95"/>
        <end position="129"/>
    </location>
</feature>
<protein>
    <submittedName>
        <fullName evidence="2">Uncharacterized protein</fullName>
    </submittedName>
</protein>
<dbReference type="AlphaFoldDB" id="A0A6A6E9B2"/>
<dbReference type="PANTHER" id="PTHR34693:SF3">
    <property type="match status" value="1"/>
</dbReference>
<name>A0A6A6E9B2_9PEZI</name>
<feature type="region of interest" description="Disordered" evidence="1">
    <location>
        <begin position="1"/>
        <end position="137"/>
    </location>
</feature>
<dbReference type="Pfam" id="PF12223">
    <property type="entry name" value="DUF3602"/>
    <property type="match status" value="1"/>
</dbReference>
<evidence type="ECO:0000313" key="3">
    <source>
        <dbReference type="Proteomes" id="UP000800200"/>
    </source>
</evidence>
<keyword evidence="3" id="KW-1185">Reference proteome</keyword>
<dbReference type="InterPro" id="IPR022024">
    <property type="entry name" value="DUF3602"/>
</dbReference>
<dbReference type="PANTHER" id="PTHR34693">
    <property type="entry name" value="PROTEIN PAR32"/>
    <property type="match status" value="1"/>
</dbReference>
<accession>A0A6A6E9B2</accession>
<dbReference type="OrthoDB" id="2537432at2759"/>
<proteinExistence type="predicted"/>
<dbReference type="EMBL" id="ML994626">
    <property type="protein sequence ID" value="KAF2187723.1"/>
    <property type="molecule type" value="Genomic_DNA"/>
</dbReference>
<organism evidence="2 3">
    <name type="scientific">Zopfia rhizophila CBS 207.26</name>
    <dbReference type="NCBI Taxonomy" id="1314779"/>
    <lineage>
        <taxon>Eukaryota</taxon>
        <taxon>Fungi</taxon>
        <taxon>Dikarya</taxon>
        <taxon>Ascomycota</taxon>
        <taxon>Pezizomycotina</taxon>
        <taxon>Dothideomycetes</taxon>
        <taxon>Dothideomycetes incertae sedis</taxon>
        <taxon>Zopfiaceae</taxon>
        <taxon>Zopfia</taxon>
    </lineage>
</organism>
<dbReference type="InterPro" id="IPR053203">
    <property type="entry name" value="Cisplatin_resist-associated"/>
</dbReference>
<feature type="compositionally biased region" description="Basic and acidic residues" evidence="1">
    <location>
        <begin position="76"/>
        <end position="86"/>
    </location>
</feature>
<evidence type="ECO:0000313" key="2">
    <source>
        <dbReference type="EMBL" id="KAF2187723.1"/>
    </source>
</evidence>
<reference evidence="2" key="1">
    <citation type="journal article" date="2020" name="Stud. Mycol.">
        <title>101 Dothideomycetes genomes: a test case for predicting lifestyles and emergence of pathogens.</title>
        <authorList>
            <person name="Haridas S."/>
            <person name="Albert R."/>
            <person name="Binder M."/>
            <person name="Bloem J."/>
            <person name="Labutti K."/>
            <person name="Salamov A."/>
            <person name="Andreopoulos B."/>
            <person name="Baker S."/>
            <person name="Barry K."/>
            <person name="Bills G."/>
            <person name="Bluhm B."/>
            <person name="Cannon C."/>
            <person name="Castanera R."/>
            <person name="Culley D."/>
            <person name="Daum C."/>
            <person name="Ezra D."/>
            <person name="Gonzalez J."/>
            <person name="Henrissat B."/>
            <person name="Kuo A."/>
            <person name="Liang C."/>
            <person name="Lipzen A."/>
            <person name="Lutzoni F."/>
            <person name="Magnuson J."/>
            <person name="Mondo S."/>
            <person name="Nolan M."/>
            <person name="Ohm R."/>
            <person name="Pangilinan J."/>
            <person name="Park H.-J."/>
            <person name="Ramirez L."/>
            <person name="Alfaro M."/>
            <person name="Sun H."/>
            <person name="Tritt A."/>
            <person name="Yoshinaga Y."/>
            <person name="Zwiers L.-H."/>
            <person name="Turgeon B."/>
            <person name="Goodwin S."/>
            <person name="Spatafora J."/>
            <person name="Crous P."/>
            <person name="Grigoriev I."/>
        </authorList>
    </citation>
    <scope>NUCLEOTIDE SEQUENCE</scope>
    <source>
        <strain evidence="2">CBS 207.26</strain>
    </source>
</reference>
<gene>
    <name evidence="2" type="ORF">K469DRAFT_704659</name>
</gene>